<dbReference type="EMBL" id="PQ008972">
    <property type="protein sequence ID" value="XDF89581.1"/>
    <property type="molecule type" value="Genomic_DNA"/>
</dbReference>
<dbReference type="Pfam" id="PF26207">
    <property type="entry name" value="Phage_phiTE_015"/>
    <property type="match status" value="1"/>
</dbReference>
<reference evidence="1" key="2">
    <citation type="submission" date="2024-07" db="EMBL/GenBank/DDBJ databases">
        <authorList>
            <person name="Pedersen J.S."/>
            <person name="Mulbjerg M.R."/>
            <person name="Carstens A.B."/>
            <person name="Hansen L.H."/>
        </authorList>
    </citation>
    <scope>NUCLEOTIDE SEQUENCE</scope>
</reference>
<sequence>MRSEFEQYWEKKHGGEPYKGWGYWRQVGGYRRDTDNLHEMWVIWKDSRAALVVDLPEPHAHLIWIQAGSGPDDYWDDVEVSRNKEDKCCDGSDRYRVYSEFEVSDMIRAAGITVKDNQ</sequence>
<organism evidence="1">
    <name type="scientific">Pectobacterium phage Koroua</name>
    <dbReference type="NCBI Taxonomy" id="3158138"/>
    <lineage>
        <taxon>Viruses</taxon>
        <taxon>Duplodnaviria</taxon>
        <taxon>Heunggongvirae</taxon>
        <taxon>Uroviricota</taxon>
        <taxon>Caudoviricetes</taxon>
    </lineage>
</organism>
<protein>
    <submittedName>
        <fullName evidence="1">Uncharacterized protein</fullName>
    </submittedName>
</protein>
<dbReference type="InterPro" id="IPR058601">
    <property type="entry name" value="Phage_phiTE_015-like"/>
</dbReference>
<name>A0AB39ABI9_9CAUD</name>
<gene>
    <name evidence="1" type="ORF">MPJMYLZW_CDS0008</name>
</gene>
<accession>A0AB39ABI9</accession>
<reference evidence="1" key="1">
    <citation type="journal article" date="2024" name="Virus Res.">
        <title>A novel genus of Pectobacterium bacteriophages display broad host range by targeting several species of Danish soft rot isolates.</title>
        <authorList>
            <person name="Pedersen J.S."/>
            <person name="Carstens A.B."/>
            <person name="Rothgard M.M."/>
            <person name="Roy C."/>
            <person name="Viry A."/>
            <person name="Papudeshi B."/>
            <person name="Kot W."/>
            <person name="Hille F."/>
            <person name="Franz C.M.A.P."/>
            <person name="Edwards R."/>
            <person name="Hansen L.H."/>
        </authorList>
    </citation>
    <scope>NUCLEOTIDE SEQUENCE</scope>
</reference>
<evidence type="ECO:0000313" key="1">
    <source>
        <dbReference type="EMBL" id="XDF89581.1"/>
    </source>
</evidence>
<proteinExistence type="predicted"/>